<dbReference type="PANTHER" id="PTHR13208">
    <property type="entry name" value="MEDIATOR OF RNA POLYMERASE II TRANSCRIPTION SUBUNIT 4"/>
    <property type="match status" value="1"/>
</dbReference>
<dbReference type="CTD" id="20314544"/>
<dbReference type="STRING" id="6198.A0A075ACZ1"/>
<evidence type="ECO:0000313" key="9">
    <source>
        <dbReference type="EMBL" id="KER33920.1"/>
    </source>
</evidence>
<gene>
    <name evidence="8" type="primary">MED4</name>
    <name evidence="9" type="ORF">T265_00356</name>
</gene>
<comment type="subunit">
    <text evidence="8">Component of the Mediator complex.</text>
</comment>
<organism evidence="9 10">
    <name type="scientific">Opisthorchis viverrini</name>
    <name type="common">Southeast Asian liver fluke</name>
    <dbReference type="NCBI Taxonomy" id="6198"/>
    <lineage>
        <taxon>Eukaryota</taxon>
        <taxon>Metazoa</taxon>
        <taxon>Spiralia</taxon>
        <taxon>Lophotrochozoa</taxon>
        <taxon>Platyhelminthes</taxon>
        <taxon>Trematoda</taxon>
        <taxon>Digenea</taxon>
        <taxon>Opisthorchiida</taxon>
        <taxon>Opisthorchiata</taxon>
        <taxon>Opisthorchiidae</taxon>
        <taxon>Opisthorchis</taxon>
    </lineage>
</organism>
<dbReference type="Proteomes" id="UP000054324">
    <property type="component" value="Unassembled WGS sequence"/>
</dbReference>
<dbReference type="AlphaFoldDB" id="A0A075ACZ1"/>
<keyword evidence="6 8" id="KW-0539">Nucleus</keyword>
<evidence type="ECO:0000256" key="3">
    <source>
        <dbReference type="ARBA" id="ARBA00020629"/>
    </source>
</evidence>
<dbReference type="GO" id="GO:0003712">
    <property type="term" value="F:transcription coregulator activity"/>
    <property type="evidence" value="ECO:0007669"/>
    <property type="project" value="InterPro"/>
</dbReference>
<accession>A0A075ACZ1</accession>
<sequence>MSTRISTKQKLLSHLESTDAVLRDILSVLTKKQSSVNLESLVELLLEKDQQLKMTLTEVEAQNELQKKIDVLRSDCIKSDKQINACQLQLKKAEVLLSTALYYSRQKLDTMVKAVKNPVDVDELVRFSHRISATHGVSAPDNWVQGDPRRPYPNREEIRRGYLGHLDDNGHFRPSLWDALSETAAAAATLASTTTPAVGLSGTPFAATGNTPSASTINPPAHSSIPMIPGTSITSHVSGSPTMILPGVNMVSSPLTLSQSNPSGWSSTSAPSSNELLGPSHSVRPPNTSLASMLEPHGRPGHPSRTGVTPLTQSPVGAAPPSTRHGTAGFSKMPSTGHRTNPSLSPGSSAQSQSALHLPPPTYGDPSFGSGPSPKTSLSQTRNSKRKCDDVDTMSTDSSSDSSSGVE</sequence>
<dbReference type="KEGG" id="ovi:T265_00356"/>
<dbReference type="Pfam" id="PF10018">
    <property type="entry name" value="Med4"/>
    <property type="match status" value="1"/>
</dbReference>
<evidence type="ECO:0000256" key="2">
    <source>
        <dbReference type="ARBA" id="ARBA00009626"/>
    </source>
</evidence>
<evidence type="ECO:0000256" key="7">
    <source>
        <dbReference type="ARBA" id="ARBA00031257"/>
    </source>
</evidence>
<dbReference type="EMBL" id="KL596621">
    <property type="protein sequence ID" value="KER33920.1"/>
    <property type="molecule type" value="Genomic_DNA"/>
</dbReference>
<evidence type="ECO:0000256" key="4">
    <source>
        <dbReference type="ARBA" id="ARBA00023015"/>
    </source>
</evidence>
<dbReference type="InterPro" id="IPR019258">
    <property type="entry name" value="Mediator_Med4"/>
</dbReference>
<name>A0A075ACZ1_OPIVI</name>
<dbReference type="GO" id="GO:0006357">
    <property type="term" value="P:regulation of transcription by RNA polymerase II"/>
    <property type="evidence" value="ECO:0007669"/>
    <property type="project" value="InterPro"/>
</dbReference>
<protein>
    <recommendedName>
        <fullName evidence="3 8">Mediator of RNA polymerase II transcription subunit 4</fullName>
    </recommendedName>
    <alternativeName>
        <fullName evidence="7 8">Mediator complex subunit 4</fullName>
    </alternativeName>
</protein>
<proteinExistence type="inferred from homology"/>
<evidence type="ECO:0000313" key="10">
    <source>
        <dbReference type="Proteomes" id="UP000054324"/>
    </source>
</evidence>
<dbReference type="PANTHER" id="PTHR13208:SF2">
    <property type="entry name" value="MEDIATOR OF RNA POLYMERASE II TRANSCRIPTION SUBUNIT 4"/>
    <property type="match status" value="1"/>
</dbReference>
<evidence type="ECO:0000256" key="8">
    <source>
        <dbReference type="RuleBase" id="RU364141"/>
    </source>
</evidence>
<keyword evidence="4 8" id="KW-0805">Transcription regulation</keyword>
<dbReference type="GO" id="GO:0016592">
    <property type="term" value="C:mediator complex"/>
    <property type="evidence" value="ECO:0007669"/>
    <property type="project" value="InterPro"/>
</dbReference>
<comment type="function">
    <text evidence="8">Component of the Mediator complex, a coactivator involved in the regulated transcription of nearly all RNA polymerase II-dependent genes. Mediator functions as a bridge to convey information from gene-specific regulatory proteins to the basal RNA polymerase II transcription machinery. Mediator is recruited to promoters by direct interactions with regulatory proteins and serves as a scaffold for the assembly of a functional preinitiation complex with RNA polymerase II and the general transcription factors.</text>
</comment>
<keyword evidence="5 8" id="KW-0804">Transcription</keyword>
<keyword evidence="10" id="KW-1185">Reference proteome</keyword>
<dbReference type="GeneID" id="20314544"/>
<comment type="similarity">
    <text evidence="2 8">Belongs to the Mediator complex subunit 4 family.</text>
</comment>
<comment type="subcellular location">
    <subcellularLocation>
        <location evidence="1 8">Nucleus</location>
    </subcellularLocation>
</comment>
<evidence type="ECO:0000256" key="1">
    <source>
        <dbReference type="ARBA" id="ARBA00004123"/>
    </source>
</evidence>
<reference evidence="9 10" key="1">
    <citation type="submission" date="2013-11" db="EMBL/GenBank/DDBJ databases">
        <title>Opisthorchis viverrini - life in the bile duct.</title>
        <authorList>
            <person name="Young N.D."/>
            <person name="Nagarajan N."/>
            <person name="Lin S.J."/>
            <person name="Korhonen P.K."/>
            <person name="Jex A.R."/>
            <person name="Hall R.S."/>
            <person name="Safavi-Hemami H."/>
            <person name="Kaewkong W."/>
            <person name="Bertrand D."/>
            <person name="Gao S."/>
            <person name="Seet Q."/>
            <person name="Wongkham S."/>
            <person name="Teh B.T."/>
            <person name="Wongkham C."/>
            <person name="Intapan P.M."/>
            <person name="Maleewong W."/>
            <person name="Yang X."/>
            <person name="Hu M."/>
            <person name="Wang Z."/>
            <person name="Hofmann A."/>
            <person name="Sternberg P.W."/>
            <person name="Tan P."/>
            <person name="Wang J."/>
            <person name="Gasser R.B."/>
        </authorList>
    </citation>
    <scope>NUCLEOTIDE SEQUENCE [LARGE SCALE GENOMIC DNA]</scope>
</reference>
<keyword evidence="8" id="KW-0010">Activator</keyword>
<evidence type="ECO:0000256" key="6">
    <source>
        <dbReference type="ARBA" id="ARBA00023242"/>
    </source>
</evidence>
<dbReference type="GO" id="GO:0070847">
    <property type="term" value="C:core mediator complex"/>
    <property type="evidence" value="ECO:0007669"/>
    <property type="project" value="TreeGrafter"/>
</dbReference>
<dbReference type="OrthoDB" id="1929813at2759"/>
<dbReference type="RefSeq" id="XP_009162365.1">
    <property type="nucleotide sequence ID" value="XM_009164101.1"/>
</dbReference>
<evidence type="ECO:0000256" key="5">
    <source>
        <dbReference type="ARBA" id="ARBA00023163"/>
    </source>
</evidence>